<sequence length="188" mass="21132">MQEPVNLAFTLADTIDRTKAQNSNEEKKRAAESKAAFADAYKVFMHPRCMNCHPSGDAPLQGDKSTIHTMNVQRGPDGKGLFAMKCKNCHQDANLEGEHLPPGIETWHLPTAQRPMVFQGKTPRQLAMGFKDSAFTGFKDIHRLVEHVETDHLVLHSFTYGTRPPLSHKDFVARVKEWIDKGAELPDK</sequence>
<dbReference type="STRING" id="1349421.OI18_10970"/>
<name>A0A0C1IKH4_9BACT</name>
<dbReference type="Proteomes" id="UP000031408">
    <property type="component" value="Unassembled WGS sequence"/>
</dbReference>
<dbReference type="AlphaFoldDB" id="A0A0C1IKH4"/>
<keyword evidence="2" id="KW-1185">Reference proteome</keyword>
<evidence type="ECO:0008006" key="3">
    <source>
        <dbReference type="Google" id="ProtNLM"/>
    </source>
</evidence>
<proteinExistence type="predicted"/>
<protein>
    <recommendedName>
        <fullName evidence="3">Cytochrome c domain-containing protein</fullName>
    </recommendedName>
</protein>
<organism evidence="1 2">
    <name type="scientific">Flavihumibacter solisilvae</name>
    <dbReference type="NCBI Taxonomy" id="1349421"/>
    <lineage>
        <taxon>Bacteria</taxon>
        <taxon>Pseudomonadati</taxon>
        <taxon>Bacteroidota</taxon>
        <taxon>Chitinophagia</taxon>
        <taxon>Chitinophagales</taxon>
        <taxon>Chitinophagaceae</taxon>
        <taxon>Flavihumibacter</taxon>
    </lineage>
</organism>
<accession>A0A0C1IKH4</accession>
<evidence type="ECO:0000313" key="2">
    <source>
        <dbReference type="Proteomes" id="UP000031408"/>
    </source>
</evidence>
<dbReference type="InterPro" id="IPR036280">
    <property type="entry name" value="Multihaem_cyt_sf"/>
</dbReference>
<reference evidence="1 2" key="1">
    <citation type="submission" date="2014-11" db="EMBL/GenBank/DDBJ databases">
        <title>Genome sequence of Flavihumibacter solisilvae 3-3.</title>
        <authorList>
            <person name="Zhou G."/>
            <person name="Li M."/>
            <person name="Wang G."/>
        </authorList>
    </citation>
    <scope>NUCLEOTIDE SEQUENCE [LARGE SCALE GENOMIC DNA]</scope>
    <source>
        <strain evidence="1 2">3-3</strain>
    </source>
</reference>
<comment type="caution">
    <text evidence="1">The sequence shown here is derived from an EMBL/GenBank/DDBJ whole genome shotgun (WGS) entry which is preliminary data.</text>
</comment>
<dbReference type="EMBL" id="JSVC01000011">
    <property type="protein sequence ID" value="KIC94680.1"/>
    <property type="molecule type" value="Genomic_DNA"/>
</dbReference>
<dbReference type="SUPFAM" id="SSF48695">
    <property type="entry name" value="Multiheme cytochromes"/>
    <property type="match status" value="1"/>
</dbReference>
<evidence type="ECO:0000313" key="1">
    <source>
        <dbReference type="EMBL" id="KIC94680.1"/>
    </source>
</evidence>
<gene>
    <name evidence="1" type="ORF">OI18_10970</name>
</gene>